<dbReference type="AlphaFoldDB" id="A0A8E2I8X1"/>
<accession>A0A8E2I8X1</accession>
<feature type="transmembrane region" description="Helical" evidence="1">
    <location>
        <begin position="61"/>
        <end position="79"/>
    </location>
</feature>
<dbReference type="Proteomes" id="UP000189761">
    <property type="component" value="Unassembled WGS sequence"/>
</dbReference>
<evidence type="ECO:0000313" key="2">
    <source>
        <dbReference type="EMBL" id="OOP68115.1"/>
    </source>
</evidence>
<protein>
    <submittedName>
        <fullName evidence="2">Uncharacterized protein</fullName>
    </submittedName>
</protein>
<feature type="transmembrane region" description="Helical" evidence="1">
    <location>
        <begin position="29"/>
        <end position="49"/>
    </location>
</feature>
<dbReference type="EMBL" id="MTLA01000136">
    <property type="protein sequence ID" value="OOP68115.1"/>
    <property type="molecule type" value="Genomic_DNA"/>
</dbReference>
<feature type="transmembrane region" description="Helical" evidence="1">
    <location>
        <begin position="91"/>
        <end position="111"/>
    </location>
</feature>
<reference evidence="2 3" key="1">
    <citation type="submission" date="2017-01" db="EMBL/GenBank/DDBJ databases">
        <title>Draft genome sequence of Bacillus oleronius.</title>
        <authorList>
            <person name="Allam M."/>
        </authorList>
    </citation>
    <scope>NUCLEOTIDE SEQUENCE [LARGE SCALE GENOMIC DNA]</scope>
    <source>
        <strain evidence="2 3">DSM 9356</strain>
    </source>
</reference>
<evidence type="ECO:0000313" key="3">
    <source>
        <dbReference type="Proteomes" id="UP000189761"/>
    </source>
</evidence>
<keyword evidence="1" id="KW-0472">Membrane</keyword>
<dbReference type="NCBIfam" id="NF041644">
    <property type="entry name" value="CBO0543_fam"/>
    <property type="match status" value="1"/>
</dbReference>
<proteinExistence type="predicted"/>
<comment type="caution">
    <text evidence="2">The sequence shown here is derived from an EMBL/GenBank/DDBJ whole genome shotgun (WGS) entry which is preliminary data.</text>
</comment>
<sequence>MSITVTVLLLIILIWKGYLKNWRDYHTTLLYVITCNLTYIVLCRDYWLWKYHSPFLSEKEIELFNVLILLPLLSLLFLSRYPEGVRKIKKFIFLSKWVIGSMLIEGLFIYFNEIEFDHGWGFWMELPFYFVMYTFMRLHMLKPLLVYALSVITAFLFLWIFHVPV</sequence>
<name>A0A8E2I8X1_9BACI</name>
<keyword evidence="3" id="KW-1185">Reference proteome</keyword>
<feature type="transmembrane region" description="Helical" evidence="1">
    <location>
        <begin position="120"/>
        <end position="138"/>
    </location>
</feature>
<organism evidence="2 3">
    <name type="scientific">Heyndrickxia oleronia</name>
    <dbReference type="NCBI Taxonomy" id="38875"/>
    <lineage>
        <taxon>Bacteria</taxon>
        <taxon>Bacillati</taxon>
        <taxon>Bacillota</taxon>
        <taxon>Bacilli</taxon>
        <taxon>Bacillales</taxon>
        <taxon>Bacillaceae</taxon>
        <taxon>Heyndrickxia</taxon>
    </lineage>
</organism>
<dbReference type="InterPro" id="IPR048147">
    <property type="entry name" value="CBO0543-like"/>
</dbReference>
<keyword evidence="1" id="KW-1133">Transmembrane helix</keyword>
<keyword evidence="1" id="KW-0812">Transmembrane</keyword>
<evidence type="ECO:0000256" key="1">
    <source>
        <dbReference type="SAM" id="Phobius"/>
    </source>
</evidence>
<gene>
    <name evidence="2" type="ORF">BWZ43_12360</name>
</gene>
<dbReference type="RefSeq" id="WP_078110276.1">
    <property type="nucleotide sequence ID" value="NZ_CP065424.1"/>
</dbReference>
<feature type="transmembrane region" description="Helical" evidence="1">
    <location>
        <begin position="144"/>
        <end position="161"/>
    </location>
</feature>